<dbReference type="EMBL" id="GGEC01088990">
    <property type="protein sequence ID" value="MBX69474.1"/>
    <property type="molecule type" value="Transcribed_RNA"/>
</dbReference>
<organism evidence="1">
    <name type="scientific">Rhizophora mucronata</name>
    <name type="common">Asiatic mangrove</name>
    <dbReference type="NCBI Taxonomy" id="61149"/>
    <lineage>
        <taxon>Eukaryota</taxon>
        <taxon>Viridiplantae</taxon>
        <taxon>Streptophyta</taxon>
        <taxon>Embryophyta</taxon>
        <taxon>Tracheophyta</taxon>
        <taxon>Spermatophyta</taxon>
        <taxon>Magnoliopsida</taxon>
        <taxon>eudicotyledons</taxon>
        <taxon>Gunneridae</taxon>
        <taxon>Pentapetalae</taxon>
        <taxon>rosids</taxon>
        <taxon>fabids</taxon>
        <taxon>Malpighiales</taxon>
        <taxon>Rhizophoraceae</taxon>
        <taxon>Rhizophora</taxon>
    </lineage>
</organism>
<dbReference type="AlphaFoldDB" id="A0A2P2QRG8"/>
<sequence length="54" mass="6255">MLHVLLVHVTWDERSYWDHPGNDSSMMKTMPPLDEHKLHTGGQIKRIVLNYLGG</sequence>
<accession>A0A2P2QRG8</accession>
<name>A0A2P2QRG8_RHIMU</name>
<reference evidence="1" key="1">
    <citation type="submission" date="2018-02" db="EMBL/GenBank/DDBJ databases">
        <title>Rhizophora mucronata_Transcriptome.</title>
        <authorList>
            <person name="Meera S.P."/>
            <person name="Sreeshan A."/>
            <person name="Augustine A."/>
        </authorList>
    </citation>
    <scope>NUCLEOTIDE SEQUENCE</scope>
    <source>
        <tissue evidence="1">Leaf</tissue>
    </source>
</reference>
<evidence type="ECO:0000313" key="1">
    <source>
        <dbReference type="EMBL" id="MBX69474.1"/>
    </source>
</evidence>
<protein>
    <submittedName>
        <fullName evidence="1">Uncharacterized protein</fullName>
    </submittedName>
</protein>
<proteinExistence type="predicted"/>